<proteinExistence type="predicted"/>
<dbReference type="STRING" id="44252.DJ90_769"/>
<evidence type="ECO:0000313" key="2">
    <source>
        <dbReference type="EMBL" id="KFN10452.1"/>
    </source>
</evidence>
<dbReference type="EMBL" id="JMQA01000018">
    <property type="protein sequence ID" value="KFN10452.1"/>
    <property type="molecule type" value="Genomic_DNA"/>
</dbReference>
<dbReference type="RefSeq" id="WP_036619781.1">
    <property type="nucleotide sequence ID" value="NZ_BGML01000011.1"/>
</dbReference>
<dbReference type="GeneID" id="77011527"/>
<dbReference type="PATRIC" id="fig|44252.3.peg.1230"/>
<feature type="transmembrane region" description="Helical" evidence="1">
    <location>
        <begin position="84"/>
        <end position="103"/>
    </location>
</feature>
<sequence length="119" mass="13506">MKTRIDGLGKLAVSPLLLFSLLLTLFLPSFSWAPVVPEATEREAFETDYHNSHKTPLRLNASSPYGKLFIDRTAQSFFKVPAEAVLVLIAAWVQFRPLFCLFLKRLLLMPIKFTSMFTA</sequence>
<evidence type="ECO:0000313" key="3">
    <source>
        <dbReference type="EMBL" id="MUG26451.1"/>
    </source>
</evidence>
<comment type="caution">
    <text evidence="2">The sequence shown here is derived from an EMBL/GenBank/DDBJ whole genome shotgun (WGS) entry which is preliminary data.</text>
</comment>
<protein>
    <submittedName>
        <fullName evidence="2">Uncharacterized protein</fullName>
    </submittedName>
</protein>
<dbReference type="Proteomes" id="UP000029278">
    <property type="component" value="Unassembled WGS sequence"/>
</dbReference>
<reference evidence="3 5" key="2">
    <citation type="submission" date="2019-11" db="EMBL/GenBank/DDBJ databases">
        <title>Draft genome sequences of five Paenibacillus species of dairy origin.</title>
        <authorList>
            <person name="Olajide A.M."/>
            <person name="Chen S."/>
            <person name="Lapointe G."/>
        </authorList>
    </citation>
    <scope>NUCLEOTIDE SEQUENCE [LARGE SCALE GENOMIC DNA]</scope>
    <source>
        <strain evidence="3 5">3CT49</strain>
    </source>
</reference>
<dbReference type="AlphaFoldDB" id="A0A090ZII8"/>
<evidence type="ECO:0000313" key="5">
    <source>
        <dbReference type="Proteomes" id="UP000442469"/>
    </source>
</evidence>
<dbReference type="OrthoDB" id="2627773at2"/>
<reference evidence="2 4" key="1">
    <citation type="submission" date="2014-04" db="EMBL/GenBank/DDBJ databases">
        <authorList>
            <person name="Bishop-Lilly K.A."/>
            <person name="Broomall S.M."/>
            <person name="Chain P.S."/>
            <person name="Chertkov O."/>
            <person name="Coyne S.R."/>
            <person name="Daligault H.E."/>
            <person name="Davenport K.W."/>
            <person name="Erkkila T."/>
            <person name="Frey K.G."/>
            <person name="Gibbons H.S."/>
            <person name="Gu W."/>
            <person name="Jaissle J."/>
            <person name="Johnson S.L."/>
            <person name="Koroleva G.I."/>
            <person name="Ladner J.T."/>
            <person name="Lo C.-C."/>
            <person name="Minogue T.D."/>
            <person name="Munk C."/>
            <person name="Palacios G.F."/>
            <person name="Redden C.L."/>
            <person name="Rosenzweig C.N."/>
            <person name="Scholz M.B."/>
            <person name="Teshima H."/>
            <person name="Xu Y."/>
        </authorList>
    </citation>
    <scope>NUCLEOTIDE SEQUENCE [LARGE SCALE GENOMIC DNA]</scope>
    <source>
        <strain evidence="2 4">8244</strain>
    </source>
</reference>
<keyword evidence="1" id="KW-1133">Transmembrane helix</keyword>
<dbReference type="HOGENOM" id="CLU_2082470_0_0_9"/>
<gene>
    <name evidence="2" type="ORF">DJ90_769</name>
    <name evidence="3" type="ORF">GNQ08_29335</name>
</gene>
<keyword evidence="1" id="KW-0472">Membrane</keyword>
<keyword evidence="1" id="KW-0812">Transmembrane</keyword>
<organism evidence="2 4">
    <name type="scientific">Paenibacillus macerans</name>
    <name type="common">Bacillus macerans</name>
    <dbReference type="NCBI Taxonomy" id="44252"/>
    <lineage>
        <taxon>Bacteria</taxon>
        <taxon>Bacillati</taxon>
        <taxon>Bacillota</taxon>
        <taxon>Bacilli</taxon>
        <taxon>Bacillales</taxon>
        <taxon>Paenibacillaceae</taxon>
        <taxon>Paenibacillus</taxon>
    </lineage>
</organism>
<evidence type="ECO:0000313" key="4">
    <source>
        <dbReference type="Proteomes" id="UP000029278"/>
    </source>
</evidence>
<dbReference type="EMBL" id="WNZZ01000044">
    <property type="protein sequence ID" value="MUG26451.1"/>
    <property type="molecule type" value="Genomic_DNA"/>
</dbReference>
<evidence type="ECO:0000256" key="1">
    <source>
        <dbReference type="SAM" id="Phobius"/>
    </source>
</evidence>
<accession>A0A090ZII8</accession>
<dbReference type="Proteomes" id="UP000442469">
    <property type="component" value="Unassembled WGS sequence"/>
</dbReference>
<name>A0A090ZII8_PAEMA</name>
<keyword evidence="4" id="KW-1185">Reference proteome</keyword>